<evidence type="ECO:0000259" key="18">
    <source>
        <dbReference type="PROSITE" id="PS51975"/>
    </source>
</evidence>
<comment type="catalytic activity">
    <reaction evidence="1 14 15 16">
        <text>Endonucleolytic cleavage to 5'-phosphomonoester.</text>
        <dbReference type="EC" id="3.1.26.4"/>
    </reaction>
</comment>
<dbReference type="HAMAP" id="MF_00052_B">
    <property type="entry name" value="RNase_HII_B"/>
    <property type="match status" value="1"/>
</dbReference>
<dbReference type="PROSITE" id="PS51975">
    <property type="entry name" value="RNASE_H_2"/>
    <property type="match status" value="1"/>
</dbReference>
<keyword evidence="11 14" id="KW-0255">Endonuclease</keyword>
<evidence type="ECO:0000256" key="2">
    <source>
        <dbReference type="ARBA" id="ARBA00001946"/>
    </source>
</evidence>
<evidence type="ECO:0000256" key="4">
    <source>
        <dbReference type="ARBA" id="ARBA00004496"/>
    </source>
</evidence>
<dbReference type="InterPro" id="IPR001352">
    <property type="entry name" value="RNase_HII/HIII"/>
</dbReference>
<dbReference type="InterPro" id="IPR036397">
    <property type="entry name" value="RNaseH_sf"/>
</dbReference>
<keyword evidence="12 14" id="KW-0378">Hydrolase</keyword>
<keyword evidence="13 14" id="KW-0464">Manganese</keyword>
<gene>
    <name evidence="14 19" type="primary">rnhB</name>
    <name evidence="19" type="ORF">PEP31012_03402</name>
</gene>
<feature type="binding site" evidence="14 15">
    <location>
        <position position="164"/>
    </location>
    <ligand>
        <name>a divalent metal cation</name>
        <dbReference type="ChEBI" id="CHEBI:60240"/>
    </ligand>
</feature>
<evidence type="ECO:0000256" key="10">
    <source>
        <dbReference type="ARBA" id="ARBA00022723"/>
    </source>
</evidence>
<evidence type="ECO:0000256" key="5">
    <source>
        <dbReference type="ARBA" id="ARBA00007383"/>
    </source>
</evidence>
<evidence type="ECO:0000256" key="15">
    <source>
        <dbReference type="PROSITE-ProRule" id="PRU01319"/>
    </source>
</evidence>
<reference evidence="19 20" key="1">
    <citation type="submission" date="2019-08" db="EMBL/GenBank/DDBJ databases">
        <authorList>
            <person name="Peeters C."/>
        </authorList>
    </citation>
    <scope>NUCLEOTIDE SEQUENCE [LARGE SCALE GENOMIC DNA]</scope>
    <source>
        <strain evidence="19 20">LMG 31012</strain>
    </source>
</reference>
<feature type="domain" description="RNase H type-2" evidence="18">
    <location>
        <begin position="66"/>
        <end position="255"/>
    </location>
</feature>
<comment type="function">
    <text evidence="3 14 16">Endonuclease that specifically degrades the RNA of RNA-DNA hybrids.</text>
</comment>
<evidence type="ECO:0000256" key="17">
    <source>
        <dbReference type="SAM" id="MobiDB-lite"/>
    </source>
</evidence>
<comment type="similarity">
    <text evidence="5 14 16">Belongs to the RNase HII family.</text>
</comment>
<sequence length="265" mass="28458">MIEDMKGRRGARKTASGDLLPSEPARPEKTPVVQSASKSAMKPRTRTPKATLPQMALDLFADVATDLTCGVDEVGRGPLAGPVVTAAVILDPARPIKGLADSKKLTAQRREALYEEIVERSLAYCIAEASVAEIDSLNILHATMLAMQRAVNGLSRVPTLALIDGNRCPMLPMRAEAIIKGDDKVPAISAASILAKVTRDRQLVALHEAFPQYGFDEHVGYGTPRHLAALRLHGPSPHHRQSFAPVREAFALFGAITVARVGHLS</sequence>
<name>A0A5E4WLL4_9BURK</name>
<evidence type="ECO:0000256" key="6">
    <source>
        <dbReference type="ARBA" id="ARBA00012180"/>
    </source>
</evidence>
<dbReference type="GO" id="GO:0003723">
    <property type="term" value="F:RNA binding"/>
    <property type="evidence" value="ECO:0007669"/>
    <property type="project" value="UniProtKB-UniRule"/>
</dbReference>
<dbReference type="InterPro" id="IPR012337">
    <property type="entry name" value="RNaseH-like_sf"/>
</dbReference>
<dbReference type="NCBIfam" id="NF000595">
    <property type="entry name" value="PRK00015.1-3"/>
    <property type="match status" value="1"/>
</dbReference>
<dbReference type="GO" id="GO:0004523">
    <property type="term" value="F:RNA-DNA hybrid ribonuclease activity"/>
    <property type="evidence" value="ECO:0007669"/>
    <property type="project" value="UniProtKB-UniRule"/>
</dbReference>
<dbReference type="GO" id="GO:0030145">
    <property type="term" value="F:manganese ion binding"/>
    <property type="evidence" value="ECO:0007669"/>
    <property type="project" value="UniProtKB-UniRule"/>
</dbReference>
<keyword evidence="8 14" id="KW-0963">Cytoplasm</keyword>
<dbReference type="SUPFAM" id="SSF53098">
    <property type="entry name" value="Ribonuclease H-like"/>
    <property type="match status" value="1"/>
</dbReference>
<evidence type="ECO:0000256" key="14">
    <source>
        <dbReference type="HAMAP-Rule" id="MF_00052"/>
    </source>
</evidence>
<dbReference type="OrthoDB" id="9803420at2"/>
<comment type="cofactor">
    <cofactor evidence="2">
        <name>Mg(2+)</name>
        <dbReference type="ChEBI" id="CHEBI:18420"/>
    </cofactor>
</comment>
<dbReference type="FunFam" id="3.30.420.10:FF:000006">
    <property type="entry name" value="Ribonuclease HII"/>
    <property type="match status" value="1"/>
</dbReference>
<proteinExistence type="inferred from homology"/>
<dbReference type="GO" id="GO:0006298">
    <property type="term" value="P:mismatch repair"/>
    <property type="evidence" value="ECO:0007669"/>
    <property type="project" value="TreeGrafter"/>
</dbReference>
<keyword evidence="9 14" id="KW-0540">Nuclease</keyword>
<dbReference type="Gene3D" id="3.30.420.10">
    <property type="entry name" value="Ribonuclease H-like superfamily/Ribonuclease H"/>
    <property type="match status" value="1"/>
</dbReference>
<feature type="region of interest" description="Disordered" evidence="17">
    <location>
        <begin position="1"/>
        <end position="48"/>
    </location>
</feature>
<dbReference type="PANTHER" id="PTHR10954">
    <property type="entry name" value="RIBONUCLEASE H2 SUBUNIT A"/>
    <property type="match status" value="1"/>
</dbReference>
<evidence type="ECO:0000256" key="3">
    <source>
        <dbReference type="ARBA" id="ARBA00004065"/>
    </source>
</evidence>
<accession>A0A5E4WLL4</accession>
<evidence type="ECO:0000256" key="7">
    <source>
        <dbReference type="ARBA" id="ARBA00019179"/>
    </source>
</evidence>
<keyword evidence="10 14" id="KW-0479">Metal-binding</keyword>
<evidence type="ECO:0000256" key="16">
    <source>
        <dbReference type="RuleBase" id="RU003515"/>
    </source>
</evidence>
<dbReference type="Pfam" id="PF01351">
    <property type="entry name" value="RNase_HII"/>
    <property type="match status" value="1"/>
</dbReference>
<feature type="binding site" evidence="14 15">
    <location>
        <position position="73"/>
    </location>
    <ligand>
        <name>a divalent metal cation</name>
        <dbReference type="ChEBI" id="CHEBI:60240"/>
    </ligand>
</feature>
<evidence type="ECO:0000256" key="8">
    <source>
        <dbReference type="ARBA" id="ARBA00022490"/>
    </source>
</evidence>
<feature type="binding site" evidence="14 15">
    <location>
        <position position="72"/>
    </location>
    <ligand>
        <name>a divalent metal cation</name>
        <dbReference type="ChEBI" id="CHEBI:60240"/>
    </ligand>
</feature>
<dbReference type="GO" id="GO:0043137">
    <property type="term" value="P:DNA replication, removal of RNA primer"/>
    <property type="evidence" value="ECO:0007669"/>
    <property type="project" value="TreeGrafter"/>
</dbReference>
<evidence type="ECO:0000256" key="11">
    <source>
        <dbReference type="ARBA" id="ARBA00022759"/>
    </source>
</evidence>
<comment type="subcellular location">
    <subcellularLocation>
        <location evidence="4 14">Cytoplasm</location>
    </subcellularLocation>
</comment>
<dbReference type="InterPro" id="IPR022898">
    <property type="entry name" value="RNase_HII"/>
</dbReference>
<dbReference type="EMBL" id="CABPSH010000009">
    <property type="protein sequence ID" value="VVE25847.1"/>
    <property type="molecule type" value="Genomic_DNA"/>
</dbReference>
<evidence type="ECO:0000256" key="9">
    <source>
        <dbReference type="ARBA" id="ARBA00022722"/>
    </source>
</evidence>
<dbReference type="AlphaFoldDB" id="A0A5E4WLL4"/>
<dbReference type="GO" id="GO:0032299">
    <property type="term" value="C:ribonuclease H2 complex"/>
    <property type="evidence" value="ECO:0007669"/>
    <property type="project" value="TreeGrafter"/>
</dbReference>
<comment type="cofactor">
    <cofactor evidence="14 15">
        <name>Mn(2+)</name>
        <dbReference type="ChEBI" id="CHEBI:29035"/>
    </cofactor>
    <cofactor evidence="14 15">
        <name>Mg(2+)</name>
        <dbReference type="ChEBI" id="CHEBI:18420"/>
    </cofactor>
    <text evidence="14 15">Manganese or magnesium. Binds 1 divalent metal ion per monomer in the absence of substrate. May bind a second metal ion after substrate binding.</text>
</comment>
<organism evidence="19 20">
    <name type="scientific">Pandoraea eparura</name>
    <dbReference type="NCBI Taxonomy" id="2508291"/>
    <lineage>
        <taxon>Bacteria</taxon>
        <taxon>Pseudomonadati</taxon>
        <taxon>Pseudomonadota</taxon>
        <taxon>Betaproteobacteria</taxon>
        <taxon>Burkholderiales</taxon>
        <taxon>Burkholderiaceae</taxon>
        <taxon>Pandoraea</taxon>
    </lineage>
</organism>
<keyword evidence="20" id="KW-1185">Reference proteome</keyword>
<dbReference type="EC" id="3.1.26.4" evidence="6 14"/>
<evidence type="ECO:0000256" key="13">
    <source>
        <dbReference type="ARBA" id="ARBA00023211"/>
    </source>
</evidence>
<dbReference type="Proteomes" id="UP000400981">
    <property type="component" value="Unassembled WGS sequence"/>
</dbReference>
<evidence type="ECO:0000256" key="1">
    <source>
        <dbReference type="ARBA" id="ARBA00000077"/>
    </source>
</evidence>
<evidence type="ECO:0000313" key="19">
    <source>
        <dbReference type="EMBL" id="VVE25847.1"/>
    </source>
</evidence>
<protein>
    <recommendedName>
        <fullName evidence="7 14">Ribonuclease HII</fullName>
        <shortName evidence="14">RNase HII</shortName>
        <ecNumber evidence="6 14">3.1.26.4</ecNumber>
    </recommendedName>
</protein>
<dbReference type="GO" id="GO:0005737">
    <property type="term" value="C:cytoplasm"/>
    <property type="evidence" value="ECO:0007669"/>
    <property type="project" value="UniProtKB-SubCell"/>
</dbReference>
<evidence type="ECO:0000313" key="20">
    <source>
        <dbReference type="Proteomes" id="UP000400981"/>
    </source>
</evidence>
<dbReference type="CDD" id="cd07182">
    <property type="entry name" value="RNase_HII_bacteria_HII_like"/>
    <property type="match status" value="1"/>
</dbReference>
<dbReference type="NCBIfam" id="NF000596">
    <property type="entry name" value="PRK00015.1-4"/>
    <property type="match status" value="1"/>
</dbReference>
<dbReference type="InterPro" id="IPR024567">
    <property type="entry name" value="RNase_HII/HIII_dom"/>
</dbReference>
<dbReference type="PANTHER" id="PTHR10954:SF18">
    <property type="entry name" value="RIBONUCLEASE HII"/>
    <property type="match status" value="1"/>
</dbReference>
<evidence type="ECO:0000256" key="12">
    <source>
        <dbReference type="ARBA" id="ARBA00022801"/>
    </source>
</evidence>